<feature type="chain" id="PRO_5039179313" description="Secreted protein" evidence="2">
    <location>
        <begin position="29"/>
        <end position="401"/>
    </location>
</feature>
<dbReference type="SUPFAM" id="SSF50494">
    <property type="entry name" value="Trypsin-like serine proteases"/>
    <property type="match status" value="1"/>
</dbReference>
<organism evidence="3 4">
    <name type="scientific">Corynebacterium marinum DSM 44953</name>
    <dbReference type="NCBI Taxonomy" id="1224162"/>
    <lineage>
        <taxon>Bacteria</taxon>
        <taxon>Bacillati</taxon>
        <taxon>Actinomycetota</taxon>
        <taxon>Actinomycetes</taxon>
        <taxon>Mycobacteriales</taxon>
        <taxon>Corynebacteriaceae</taxon>
        <taxon>Corynebacterium</taxon>
    </lineage>
</organism>
<dbReference type="KEGG" id="cmq:B840_02930"/>
<evidence type="ECO:0008006" key="5">
    <source>
        <dbReference type="Google" id="ProtNLM"/>
    </source>
</evidence>
<evidence type="ECO:0000256" key="1">
    <source>
        <dbReference type="SAM" id="MobiDB-lite"/>
    </source>
</evidence>
<dbReference type="InterPro" id="IPR043504">
    <property type="entry name" value="Peptidase_S1_PA_chymotrypsin"/>
</dbReference>
<dbReference type="OrthoDB" id="4536940at2"/>
<evidence type="ECO:0000313" key="4">
    <source>
        <dbReference type="Proteomes" id="UP000031928"/>
    </source>
</evidence>
<feature type="signal peptide" evidence="2">
    <location>
        <begin position="1"/>
        <end position="28"/>
    </location>
</feature>
<evidence type="ECO:0000313" key="3">
    <source>
        <dbReference type="EMBL" id="AJK68212.1"/>
    </source>
</evidence>
<dbReference type="AlphaFoldDB" id="A0A0B6TE44"/>
<dbReference type="STRING" id="1224162.B840_02930"/>
<proteinExistence type="predicted"/>
<dbReference type="Proteomes" id="UP000031928">
    <property type="component" value="Chromosome"/>
</dbReference>
<reference evidence="3 4" key="1">
    <citation type="submission" date="2014-05" db="EMBL/GenBank/DDBJ databases">
        <title>Complete genome sequence of Corynebacterium marinum DSM 44953.</title>
        <authorList>
            <person name="Schaffert L."/>
            <person name="Albersmeier A."/>
            <person name="Kalinowski J."/>
            <person name="Ruckert C."/>
        </authorList>
    </citation>
    <scope>NUCLEOTIDE SEQUENCE [LARGE SCALE GENOMIC DNA]</scope>
    <source>
        <strain evidence="3 4">DSM 44953</strain>
    </source>
</reference>
<name>A0A0B6TE44_9CORY</name>
<feature type="region of interest" description="Disordered" evidence="1">
    <location>
        <begin position="112"/>
        <end position="131"/>
    </location>
</feature>
<protein>
    <recommendedName>
        <fullName evidence="5">Secreted protein</fullName>
    </recommendedName>
</protein>
<dbReference type="HOGENOM" id="CLU_035026_0_0_11"/>
<gene>
    <name evidence="3" type="ORF">B840_02930</name>
</gene>
<dbReference type="CDD" id="cd21112">
    <property type="entry name" value="alphaLP-like"/>
    <property type="match status" value="1"/>
</dbReference>
<dbReference type="InterPro" id="IPR009003">
    <property type="entry name" value="Peptidase_S1_PA"/>
</dbReference>
<dbReference type="Gene3D" id="2.40.10.10">
    <property type="entry name" value="Trypsin-like serine proteases"/>
    <property type="match status" value="2"/>
</dbReference>
<keyword evidence="2" id="KW-0732">Signal</keyword>
<evidence type="ECO:0000256" key="2">
    <source>
        <dbReference type="SAM" id="SignalP"/>
    </source>
</evidence>
<keyword evidence="4" id="KW-1185">Reference proteome</keyword>
<accession>A0A0B6TE44</accession>
<sequence>MRRHSRVRSILTATMATGAVMLAAPAFAGAQAPAVPAAPVAGASSEVAAEVPVNQVEVVSADVVNHIRGQLAKFGVQTPAPDTALTDAVDNAIVAHVPNTRLRQTVIDEGASETPAGTTRAEYADPADVPSETPVEITDDIRERFVQEEAVPLDPNYRWMNDPVSKVMAGKPLEEWILHRVPGSWFDAPRIPEESMVVQNQDASLYGPGTPIYLGENMMCTLGAAGTDAQGRKVGITAGHCGQPGDEVWSADSWQVGPTGTVVASNQLHDYSVIELGADAQISRTYNGVTVNSVGGPVAPGDILCKQGVATGHTCGNVWAADDQVQISQLCAMVGDSGAPVLAGDRLVGMVSGGVLPDQRLSCQTPLQGQLFMPTASQTMDSVLADVDARGGVGAGFRLAD</sequence>
<dbReference type="EMBL" id="CP007790">
    <property type="protein sequence ID" value="AJK68212.1"/>
    <property type="molecule type" value="Genomic_DNA"/>
</dbReference>